<dbReference type="RefSeq" id="WP_121972510.1">
    <property type="nucleotide sequence ID" value="NZ_OOGT01000003.1"/>
</dbReference>
<sequence length="255" mass="27823">MKILQKLALVGASVISMGSMAADFSFDRPGEGFGTSITPVGQLAWEQALPSATYKEETVDGAKKKTVTLGGDMLFRTGLTKSLELQLGWDGPMWSQTKYKGRSHDDDGLGDVSIGLKHAIDLKDDKLSMAVLARAKIATGNDGFSEHDDIYTLGSSLNYKYNDLLNTGMTMYYSMQNSNVSVTAIPNISYKVAGNLSGFSEFVYHKEESQRNEYGVNTGLIYALNNRIQLDGSVGVDFQSEDKNYRAGLGVSFLF</sequence>
<dbReference type="OrthoDB" id="6078166at2"/>
<evidence type="ECO:0000256" key="1">
    <source>
        <dbReference type="SAM" id="SignalP"/>
    </source>
</evidence>
<keyword evidence="1" id="KW-0732">Signal</keyword>
<dbReference type="InterPro" id="IPR036709">
    <property type="entry name" value="Autotransporte_beta_dom_sf"/>
</dbReference>
<dbReference type="InterPro" id="IPR025737">
    <property type="entry name" value="FApF"/>
</dbReference>
<dbReference type="SUPFAM" id="SSF103515">
    <property type="entry name" value="Autotransporter"/>
    <property type="match status" value="1"/>
</dbReference>
<name>A0A2U3MU38_9GAMM</name>
<dbReference type="EMBL" id="OOGT01000003">
    <property type="protein sequence ID" value="SPL68936.1"/>
    <property type="molecule type" value="Genomic_DNA"/>
</dbReference>
<protein>
    <recommendedName>
        <fullName evidence="4">Transporter</fullName>
    </recommendedName>
</protein>
<feature type="chain" id="PRO_5015414507" description="Transporter" evidence="1">
    <location>
        <begin position="22"/>
        <end position="255"/>
    </location>
</feature>
<dbReference type="Proteomes" id="UP000245974">
    <property type="component" value="Unassembled WGS sequence"/>
</dbReference>
<organism evidence="2 3">
    <name type="scientific">Acinetobacter stercoris</name>
    <dbReference type="NCBI Taxonomy" id="2126983"/>
    <lineage>
        <taxon>Bacteria</taxon>
        <taxon>Pseudomonadati</taxon>
        <taxon>Pseudomonadota</taxon>
        <taxon>Gammaproteobacteria</taxon>
        <taxon>Moraxellales</taxon>
        <taxon>Moraxellaceae</taxon>
        <taxon>Acinetobacter</taxon>
    </lineage>
</organism>
<feature type="signal peptide" evidence="1">
    <location>
        <begin position="1"/>
        <end position="21"/>
    </location>
</feature>
<evidence type="ECO:0000313" key="2">
    <source>
        <dbReference type="EMBL" id="SPL68936.1"/>
    </source>
</evidence>
<evidence type="ECO:0000313" key="3">
    <source>
        <dbReference type="Proteomes" id="UP000245974"/>
    </source>
</evidence>
<evidence type="ECO:0008006" key="4">
    <source>
        <dbReference type="Google" id="ProtNLM"/>
    </source>
</evidence>
<keyword evidence="3" id="KW-1185">Reference proteome</keyword>
<dbReference type="Pfam" id="PF13557">
    <property type="entry name" value="Phenol_MetA_deg"/>
    <property type="match status" value="1"/>
</dbReference>
<accession>A0A2U3MU38</accession>
<proteinExistence type="predicted"/>
<reference evidence="3" key="1">
    <citation type="submission" date="2018-03" db="EMBL/GenBank/DDBJ databases">
        <authorList>
            <person name="Blom J."/>
        </authorList>
    </citation>
    <scope>NUCLEOTIDE SEQUENCE [LARGE SCALE GENOMIC DNA]</scope>
    <source>
        <strain evidence="3">KPC-SM-21</strain>
    </source>
</reference>
<dbReference type="InParanoid" id="A0A2U3MU38"/>
<gene>
    <name evidence="2" type="ORF">KPC_0114</name>
</gene>
<dbReference type="AlphaFoldDB" id="A0A2U3MU38"/>